<evidence type="ECO:0000313" key="16">
    <source>
        <dbReference type="Proteomes" id="UP000033684"/>
    </source>
</evidence>
<dbReference type="Gene3D" id="3.30.70.20">
    <property type="match status" value="1"/>
</dbReference>
<dbReference type="OrthoDB" id="9810782at2"/>
<dbReference type="Pfam" id="PF13510">
    <property type="entry name" value="Fer2_4"/>
    <property type="match status" value="1"/>
</dbReference>
<dbReference type="SMART" id="SM00929">
    <property type="entry name" value="NADH-G_4Fe-4S_3"/>
    <property type="match status" value="1"/>
</dbReference>
<evidence type="ECO:0000256" key="7">
    <source>
        <dbReference type="ARBA" id="ARBA00022967"/>
    </source>
</evidence>
<proteinExistence type="inferred from homology"/>
<dbReference type="InterPro" id="IPR019574">
    <property type="entry name" value="NADH_UbQ_OxRdtase_Gsu_4Fe4S-bd"/>
</dbReference>
<keyword evidence="5" id="KW-0001">2Fe-2S</keyword>
<accession>A0A0F3IHG9</accession>
<dbReference type="FunFam" id="3.10.20.740:FF:000004">
    <property type="entry name" value="NADH-quinone oxidoreductase"/>
    <property type="match status" value="1"/>
</dbReference>
<evidence type="ECO:0000259" key="14">
    <source>
        <dbReference type="PROSITE" id="PS51839"/>
    </source>
</evidence>
<comment type="subcellular location">
    <subcellularLocation>
        <location evidence="2">Membrane</location>
    </subcellularLocation>
</comment>
<dbReference type="InterPro" id="IPR016214">
    <property type="entry name" value="NAD-red_Hydgase_HoxS_gsu"/>
</dbReference>
<dbReference type="GO" id="GO:0016491">
    <property type="term" value="F:oxidoreductase activity"/>
    <property type="evidence" value="ECO:0007669"/>
    <property type="project" value="InterPro"/>
</dbReference>
<dbReference type="RefSeq" id="WP_045779541.1">
    <property type="nucleotide sequence ID" value="NZ_LAJX01000128.1"/>
</dbReference>
<keyword evidence="16" id="KW-1185">Reference proteome</keyword>
<evidence type="ECO:0000256" key="6">
    <source>
        <dbReference type="ARBA" id="ARBA00022723"/>
    </source>
</evidence>
<evidence type="ECO:0000256" key="10">
    <source>
        <dbReference type="ARBA" id="ARBA00023027"/>
    </source>
</evidence>
<keyword evidence="9" id="KW-0411">Iron-sulfur</keyword>
<dbReference type="InterPro" id="IPR001041">
    <property type="entry name" value="2Fe-2S_ferredoxin-type"/>
</dbReference>
<comment type="caution">
    <text evidence="15">The sequence shown here is derived from an EMBL/GenBank/DDBJ whole genome shotgun (WGS) entry which is preliminary data.</text>
</comment>
<evidence type="ECO:0000313" key="15">
    <source>
        <dbReference type="EMBL" id="KJV06191.1"/>
    </source>
</evidence>
<evidence type="ECO:0000256" key="4">
    <source>
        <dbReference type="ARBA" id="ARBA00022485"/>
    </source>
</evidence>
<evidence type="ECO:0000256" key="12">
    <source>
        <dbReference type="ARBA" id="ARBA00034078"/>
    </source>
</evidence>
<keyword evidence="8" id="KW-0408">Iron</keyword>
<dbReference type="GO" id="GO:0051539">
    <property type="term" value="F:4 iron, 4 sulfur cluster binding"/>
    <property type="evidence" value="ECO:0007669"/>
    <property type="project" value="UniProtKB-KW"/>
</dbReference>
<dbReference type="PROSITE" id="PS51085">
    <property type="entry name" value="2FE2S_FER_2"/>
    <property type="match status" value="1"/>
</dbReference>
<gene>
    <name evidence="15" type="ORF">VZ94_12940</name>
</gene>
<evidence type="ECO:0000256" key="8">
    <source>
        <dbReference type="ARBA" id="ARBA00023004"/>
    </source>
</evidence>
<keyword evidence="4" id="KW-0004">4Fe-4S</keyword>
<dbReference type="GO" id="GO:0051537">
    <property type="term" value="F:2 iron, 2 sulfur cluster binding"/>
    <property type="evidence" value="ECO:0007669"/>
    <property type="project" value="UniProtKB-KW"/>
</dbReference>
<reference evidence="15 16" key="2">
    <citation type="journal article" date="2016" name="Microb. Ecol.">
        <title>Genome Characteristics of a Novel Type I Methanotroph (Sn10-6) Isolated from a Flooded Indian Rice Field.</title>
        <authorList>
            <person name="Rahalkar M.C."/>
            <person name="Pandit P.S."/>
            <person name="Dhakephalkar P.K."/>
            <person name="Pore S."/>
            <person name="Arora P."/>
            <person name="Kapse N."/>
        </authorList>
    </citation>
    <scope>NUCLEOTIDE SEQUENCE [LARGE SCALE GENOMIC DNA]</scope>
    <source>
        <strain evidence="15 16">Sn10-6</strain>
    </source>
</reference>
<evidence type="ECO:0000256" key="9">
    <source>
        <dbReference type="ARBA" id="ARBA00023014"/>
    </source>
</evidence>
<comment type="cofactor">
    <cofactor evidence="1">
        <name>[4Fe-4S] cluster</name>
        <dbReference type="ChEBI" id="CHEBI:49883"/>
    </cofactor>
</comment>
<evidence type="ECO:0000256" key="3">
    <source>
        <dbReference type="ARBA" id="ARBA00005404"/>
    </source>
</evidence>
<dbReference type="PIRSF" id="PIRSF000309">
    <property type="entry name" value="NAD_red_hyd_HoxU"/>
    <property type="match status" value="1"/>
</dbReference>
<evidence type="ECO:0000256" key="1">
    <source>
        <dbReference type="ARBA" id="ARBA00001966"/>
    </source>
</evidence>
<dbReference type="CDD" id="cd00207">
    <property type="entry name" value="fer2"/>
    <property type="match status" value="1"/>
</dbReference>
<sequence length="240" mass="26446">MTKTLTIDGKTIPFQDGQTIIEAATAAGVYIPHLCHHPEFTPHGSCKLCSVKVNGRVCSACTFPAAEGQDVINNSQELNDDRQKITQMLFVEGNHFCPSCEKTGNCQLQAVAYHLNMLDDHFPLFFHNRNVDASHSDVLIDHNRCIFCTLCVRASIEQDGKNVFAIAGRGINKHLAVNSATGLLKDSDLDKNDKAAHICPTGAILIKRTGYQVPIGQRLYDHQEIDAVSLAHETEQRHGE</sequence>
<dbReference type="GO" id="GO:0016020">
    <property type="term" value="C:membrane"/>
    <property type="evidence" value="ECO:0007669"/>
    <property type="project" value="UniProtKB-SubCell"/>
</dbReference>
<feature type="domain" description="4Fe-4S His(Cys)3-ligated-type" evidence="14">
    <location>
        <begin position="77"/>
        <end position="116"/>
    </location>
</feature>
<keyword evidence="6" id="KW-0479">Metal-binding</keyword>
<dbReference type="GO" id="GO:0046872">
    <property type="term" value="F:metal ion binding"/>
    <property type="evidence" value="ECO:0007669"/>
    <property type="project" value="UniProtKB-KW"/>
</dbReference>
<reference evidence="16" key="1">
    <citation type="submission" date="2015-03" db="EMBL/GenBank/DDBJ databases">
        <title>Draft genome sequence of a novel methanotroph (Sn10-6) isolated from flooded ricefield rhizosphere in India.</title>
        <authorList>
            <person name="Pandit P.S."/>
            <person name="Pore S.D."/>
            <person name="Arora P."/>
            <person name="Kapse N.G."/>
            <person name="Dhakephalkar P.K."/>
            <person name="Rahalkar M.C."/>
        </authorList>
    </citation>
    <scope>NUCLEOTIDE SEQUENCE [LARGE SCALE GENOMIC DNA]</scope>
    <source>
        <strain evidence="16">Sn10-6</strain>
    </source>
</reference>
<evidence type="ECO:0000256" key="2">
    <source>
        <dbReference type="ARBA" id="ARBA00004370"/>
    </source>
</evidence>
<evidence type="ECO:0000256" key="11">
    <source>
        <dbReference type="ARBA" id="ARBA00023136"/>
    </source>
</evidence>
<dbReference type="SUPFAM" id="SSF54292">
    <property type="entry name" value="2Fe-2S ferredoxin-like"/>
    <property type="match status" value="1"/>
</dbReference>
<evidence type="ECO:0000259" key="13">
    <source>
        <dbReference type="PROSITE" id="PS51085"/>
    </source>
</evidence>
<dbReference type="Proteomes" id="UP000033684">
    <property type="component" value="Unassembled WGS sequence"/>
</dbReference>
<evidence type="ECO:0000256" key="5">
    <source>
        <dbReference type="ARBA" id="ARBA00022714"/>
    </source>
</evidence>
<dbReference type="PATRIC" id="fig|1632867.3.peg.862"/>
<dbReference type="PROSITE" id="PS51839">
    <property type="entry name" value="4FE4S_HC3"/>
    <property type="match status" value="1"/>
</dbReference>
<dbReference type="AlphaFoldDB" id="A0A0F3IHG9"/>
<dbReference type="Gene3D" id="3.10.20.740">
    <property type="match status" value="1"/>
</dbReference>
<comment type="similarity">
    <text evidence="3">Belongs to the complex I 75 kDa subunit family.</text>
</comment>
<keyword evidence="11" id="KW-0472">Membrane</keyword>
<dbReference type="InterPro" id="IPR036010">
    <property type="entry name" value="2Fe-2S_ferredoxin-like_sf"/>
</dbReference>
<comment type="cofactor">
    <cofactor evidence="12">
        <name>[2Fe-2S] cluster</name>
        <dbReference type="ChEBI" id="CHEBI:190135"/>
    </cofactor>
</comment>
<keyword evidence="7" id="KW-1278">Translocase</keyword>
<feature type="domain" description="2Fe-2S ferredoxin-type" evidence="13">
    <location>
        <begin position="1"/>
        <end position="78"/>
    </location>
</feature>
<protein>
    <submittedName>
        <fullName evidence="15">NADP oxidoreductase</fullName>
    </submittedName>
</protein>
<organism evidence="15 16">
    <name type="scientific">Methylocucumis oryzae</name>
    <dbReference type="NCBI Taxonomy" id="1632867"/>
    <lineage>
        <taxon>Bacteria</taxon>
        <taxon>Pseudomonadati</taxon>
        <taxon>Pseudomonadota</taxon>
        <taxon>Gammaproteobacteria</taxon>
        <taxon>Methylococcales</taxon>
        <taxon>Methylococcaceae</taxon>
        <taxon>Methylocucumis</taxon>
    </lineage>
</organism>
<dbReference type="Pfam" id="PF10588">
    <property type="entry name" value="NADH-G_4Fe-4S_3"/>
    <property type="match status" value="1"/>
</dbReference>
<dbReference type="EMBL" id="LAJX01000128">
    <property type="protein sequence ID" value="KJV06191.1"/>
    <property type="molecule type" value="Genomic_DNA"/>
</dbReference>
<keyword evidence="10" id="KW-0520">NAD</keyword>
<dbReference type="Pfam" id="PF13459">
    <property type="entry name" value="Fer4_15"/>
    <property type="match status" value="1"/>
</dbReference>
<name>A0A0F3IHG9_9GAMM</name>